<dbReference type="GO" id="GO:0046583">
    <property type="term" value="F:monoatomic cation efflux transmembrane transporter activity"/>
    <property type="evidence" value="ECO:0007669"/>
    <property type="project" value="TreeGrafter"/>
</dbReference>
<feature type="transmembrane region" description="Helical" evidence="5">
    <location>
        <begin position="74"/>
        <end position="95"/>
    </location>
</feature>
<proteinExistence type="predicted"/>
<dbReference type="EMBL" id="CP081869">
    <property type="protein sequence ID" value="QZO01696.1"/>
    <property type="molecule type" value="Genomic_DNA"/>
</dbReference>
<feature type="transmembrane region" description="Helical" evidence="5">
    <location>
        <begin position="7"/>
        <end position="28"/>
    </location>
</feature>
<dbReference type="PANTHER" id="PTHR37955:SF1">
    <property type="entry name" value="DEP DOMAIN-CONTAINING PROTEIN"/>
    <property type="match status" value="1"/>
</dbReference>
<dbReference type="Pfam" id="PF03595">
    <property type="entry name" value="SLAC1"/>
    <property type="match status" value="1"/>
</dbReference>
<keyword evidence="4 5" id="KW-0472">Membrane</keyword>
<keyword evidence="7" id="KW-1185">Reference proteome</keyword>
<keyword evidence="2 5" id="KW-0812">Transmembrane</keyword>
<dbReference type="RefSeq" id="WP_378147132.1">
    <property type="nucleotide sequence ID" value="NZ_JBHRXS010000005.1"/>
</dbReference>
<sequence>MSRRISLPVIPAAFFGMVLGLAGLSTSWRVAHTVWGLPAIVGEILAAIAIVVWAVVAILYAAKWLAARSDAVTEAFHPVQCCFIGLAGVATMLVAGLLKPYAFGLAATTFILGATWTVAFAVWRTGELWKGGREKAASTPVLYLPTVAGGFVAATIASAFGHLDWGQLALGAATFSWLAIESVIVHRFFTAAEMPVPLRPTMGVQLAPGPVGAVAFISAYPGDPTFFAHALIGYGLLQALVLIRLMSWIREGGFSASFWAFTFGATALSTAPLLLLARGESGMISWIAPVTFAAANVLVVAVAIGTIRLAIQGKLVAKSVSLGKPPLTSIPT</sequence>
<gene>
    <name evidence="6" type="primary">tehA</name>
    <name evidence="6" type="ORF">K6K41_10095</name>
</gene>
<dbReference type="InterPro" id="IPR004695">
    <property type="entry name" value="SLAC1/Mae1/Ssu1/TehA"/>
</dbReference>
<evidence type="ECO:0000256" key="4">
    <source>
        <dbReference type="ARBA" id="ARBA00023136"/>
    </source>
</evidence>
<feature type="transmembrane region" description="Helical" evidence="5">
    <location>
        <begin position="101"/>
        <end position="122"/>
    </location>
</feature>
<dbReference type="CDD" id="cd09324">
    <property type="entry name" value="TDT_TehA"/>
    <property type="match status" value="1"/>
</dbReference>
<protein>
    <submittedName>
        <fullName evidence="6">Dicarboxylate transporter/tellurite-resistance protein TehA</fullName>
    </submittedName>
</protein>
<name>A0A9E6UP01_9HYPH</name>
<dbReference type="Gene3D" id="1.50.10.150">
    <property type="entry name" value="Voltage-dependent anion channel"/>
    <property type="match status" value="1"/>
</dbReference>
<feature type="transmembrane region" description="Helical" evidence="5">
    <location>
        <begin position="40"/>
        <end position="62"/>
    </location>
</feature>
<dbReference type="GO" id="GO:0005886">
    <property type="term" value="C:plasma membrane"/>
    <property type="evidence" value="ECO:0007669"/>
    <property type="project" value="TreeGrafter"/>
</dbReference>
<dbReference type="InterPro" id="IPR052951">
    <property type="entry name" value="Tellurite_res_ion_channel"/>
</dbReference>
<dbReference type="Proteomes" id="UP000825701">
    <property type="component" value="Chromosome"/>
</dbReference>
<evidence type="ECO:0000256" key="2">
    <source>
        <dbReference type="ARBA" id="ARBA00022692"/>
    </source>
</evidence>
<feature type="transmembrane region" description="Helical" evidence="5">
    <location>
        <begin position="258"/>
        <end position="277"/>
    </location>
</feature>
<evidence type="ECO:0000256" key="1">
    <source>
        <dbReference type="ARBA" id="ARBA00004141"/>
    </source>
</evidence>
<accession>A0A9E6UP01</accession>
<evidence type="ECO:0000256" key="5">
    <source>
        <dbReference type="SAM" id="Phobius"/>
    </source>
</evidence>
<dbReference type="InterPro" id="IPR038665">
    <property type="entry name" value="Voltage-dep_anion_channel_sf"/>
</dbReference>
<evidence type="ECO:0000256" key="3">
    <source>
        <dbReference type="ARBA" id="ARBA00022989"/>
    </source>
</evidence>
<feature type="transmembrane region" description="Helical" evidence="5">
    <location>
        <begin position="283"/>
        <end position="311"/>
    </location>
</feature>
<evidence type="ECO:0000313" key="7">
    <source>
        <dbReference type="Proteomes" id="UP000825701"/>
    </source>
</evidence>
<dbReference type="AlphaFoldDB" id="A0A9E6UP01"/>
<comment type="subcellular location">
    <subcellularLocation>
        <location evidence="1">Membrane</location>
        <topology evidence="1">Multi-pass membrane protein</topology>
    </subcellularLocation>
</comment>
<reference evidence="6" key="1">
    <citation type="submission" date="2021-08" db="EMBL/GenBank/DDBJ databases">
        <authorList>
            <person name="Zhang H."/>
            <person name="Xu M."/>
            <person name="Yu Z."/>
            <person name="Yang L."/>
            <person name="Cai Y."/>
        </authorList>
    </citation>
    <scope>NUCLEOTIDE SEQUENCE</scope>
    <source>
        <strain evidence="6">CHL1</strain>
    </source>
</reference>
<keyword evidence="3 5" id="KW-1133">Transmembrane helix</keyword>
<feature type="transmembrane region" description="Helical" evidence="5">
    <location>
        <begin position="142"/>
        <end position="162"/>
    </location>
</feature>
<evidence type="ECO:0000313" key="6">
    <source>
        <dbReference type="EMBL" id="QZO01696.1"/>
    </source>
</evidence>
<feature type="transmembrane region" description="Helical" evidence="5">
    <location>
        <begin position="226"/>
        <end position="246"/>
    </location>
</feature>
<feature type="transmembrane region" description="Helical" evidence="5">
    <location>
        <begin position="168"/>
        <end position="189"/>
    </location>
</feature>
<dbReference type="PANTHER" id="PTHR37955">
    <property type="entry name" value="TELLURITE RESISTANCE PROTEIN TEHA"/>
    <property type="match status" value="1"/>
</dbReference>
<dbReference type="KEGG" id="cmet:K6K41_10095"/>
<feature type="transmembrane region" description="Helical" evidence="5">
    <location>
        <begin position="201"/>
        <end position="220"/>
    </location>
</feature>
<dbReference type="NCBIfam" id="NF008032">
    <property type="entry name" value="PRK10764.1"/>
    <property type="match status" value="1"/>
</dbReference>
<dbReference type="InterPro" id="IPR039264">
    <property type="entry name" value="TehA"/>
</dbReference>
<organism evidence="6 7">
    <name type="scientific">Chenggangzhangella methanolivorans</name>
    <dbReference type="NCBI Taxonomy" id="1437009"/>
    <lineage>
        <taxon>Bacteria</taxon>
        <taxon>Pseudomonadati</taxon>
        <taxon>Pseudomonadota</taxon>
        <taxon>Alphaproteobacteria</taxon>
        <taxon>Hyphomicrobiales</taxon>
        <taxon>Methylopilaceae</taxon>
        <taxon>Chenggangzhangella</taxon>
    </lineage>
</organism>